<dbReference type="NCBIfam" id="TIGR01730">
    <property type="entry name" value="RND_mfp"/>
    <property type="match status" value="1"/>
</dbReference>
<evidence type="ECO:0000256" key="2">
    <source>
        <dbReference type="SAM" id="Coils"/>
    </source>
</evidence>
<dbReference type="Proteomes" id="UP000294887">
    <property type="component" value="Unassembled WGS sequence"/>
</dbReference>
<proteinExistence type="inferred from homology"/>
<dbReference type="PANTHER" id="PTHR30469">
    <property type="entry name" value="MULTIDRUG RESISTANCE PROTEIN MDTA"/>
    <property type="match status" value="1"/>
</dbReference>
<dbReference type="Gene3D" id="2.40.420.20">
    <property type="match status" value="1"/>
</dbReference>
<reference evidence="4 5" key="1">
    <citation type="submission" date="2019-03" db="EMBL/GenBank/DDBJ databases">
        <title>Genomic Encyclopedia of Type Strains, Phase IV (KMG-IV): sequencing the most valuable type-strain genomes for metagenomic binning, comparative biology and taxonomic classification.</title>
        <authorList>
            <person name="Goeker M."/>
        </authorList>
    </citation>
    <scope>NUCLEOTIDE SEQUENCE [LARGE SCALE GENOMIC DNA]</scope>
    <source>
        <strain evidence="4 5">DSM 24830</strain>
    </source>
</reference>
<protein>
    <submittedName>
        <fullName evidence="4">RND family efflux transporter MFP subunit</fullName>
    </submittedName>
</protein>
<accession>A0A4R1F7D0</accession>
<dbReference type="AlphaFoldDB" id="A0A4R1F7D0"/>
<dbReference type="RefSeq" id="WP_131904218.1">
    <property type="nucleotide sequence ID" value="NZ_BAAAFU010000008.1"/>
</dbReference>
<dbReference type="Gene3D" id="2.40.30.170">
    <property type="match status" value="1"/>
</dbReference>
<dbReference type="Gene3D" id="2.40.50.100">
    <property type="match status" value="1"/>
</dbReference>
<dbReference type="InterPro" id="IPR058627">
    <property type="entry name" value="MdtA-like_C"/>
</dbReference>
<dbReference type="GO" id="GO:1990281">
    <property type="term" value="C:efflux pump complex"/>
    <property type="evidence" value="ECO:0007669"/>
    <property type="project" value="TreeGrafter"/>
</dbReference>
<evidence type="ECO:0000313" key="5">
    <source>
        <dbReference type="Proteomes" id="UP000294887"/>
    </source>
</evidence>
<dbReference type="Gene3D" id="1.10.287.470">
    <property type="entry name" value="Helix hairpin bin"/>
    <property type="match status" value="1"/>
</dbReference>
<dbReference type="Pfam" id="PF25967">
    <property type="entry name" value="RND-MFP_C"/>
    <property type="match status" value="1"/>
</dbReference>
<dbReference type="GO" id="GO:0015562">
    <property type="term" value="F:efflux transmembrane transporter activity"/>
    <property type="evidence" value="ECO:0007669"/>
    <property type="project" value="TreeGrafter"/>
</dbReference>
<dbReference type="EMBL" id="SMFQ01000002">
    <property type="protein sequence ID" value="TCJ88524.1"/>
    <property type="molecule type" value="Genomic_DNA"/>
</dbReference>
<evidence type="ECO:0000256" key="1">
    <source>
        <dbReference type="ARBA" id="ARBA00009477"/>
    </source>
</evidence>
<feature type="coiled-coil region" evidence="2">
    <location>
        <begin position="170"/>
        <end position="218"/>
    </location>
</feature>
<keyword evidence="5" id="KW-1185">Reference proteome</keyword>
<gene>
    <name evidence="4" type="ORF">EV695_0381</name>
</gene>
<organism evidence="4 5">
    <name type="scientific">Cocleimonas flava</name>
    <dbReference type="NCBI Taxonomy" id="634765"/>
    <lineage>
        <taxon>Bacteria</taxon>
        <taxon>Pseudomonadati</taxon>
        <taxon>Pseudomonadota</taxon>
        <taxon>Gammaproteobacteria</taxon>
        <taxon>Thiotrichales</taxon>
        <taxon>Thiotrichaceae</taxon>
        <taxon>Cocleimonas</taxon>
    </lineage>
</organism>
<name>A0A4R1F7D0_9GAMM</name>
<comment type="caution">
    <text evidence="4">The sequence shown here is derived from an EMBL/GenBank/DDBJ whole genome shotgun (WGS) entry which is preliminary data.</text>
</comment>
<feature type="domain" description="Multidrug resistance protein MdtA-like C-terminal permuted SH3" evidence="3">
    <location>
        <begin position="370"/>
        <end position="425"/>
    </location>
</feature>
<dbReference type="OrthoDB" id="5645220at2"/>
<dbReference type="SUPFAM" id="SSF111369">
    <property type="entry name" value="HlyD-like secretion proteins"/>
    <property type="match status" value="1"/>
</dbReference>
<comment type="similarity">
    <text evidence="1">Belongs to the membrane fusion protein (MFP) (TC 8.A.1) family.</text>
</comment>
<evidence type="ECO:0000259" key="3">
    <source>
        <dbReference type="Pfam" id="PF25967"/>
    </source>
</evidence>
<dbReference type="InterPro" id="IPR006143">
    <property type="entry name" value="RND_pump_MFP"/>
</dbReference>
<evidence type="ECO:0000313" key="4">
    <source>
        <dbReference type="EMBL" id="TCJ88524.1"/>
    </source>
</evidence>
<sequence length="455" mass="50081">MKKILKNFIFLPLIIAAAVAFVVMQVKSKQAVEHQEVQFPVKTVEVLTVEKIPFRTRAVGYGNVEPATVLQAKSEVNGKISYIHPDLKQGGSLPKGTTVLRIETTTFEISLDSSKAGLASSKSSLKQIEAEEQSAKRSLAIAQKNLNLGLAELKRVQVLVNKRTLARNQLDIEEQKVLQLRSAVQDLQGNLDTYASRKASIRAQIKQSESQVDQSQDTLVRTEIVLPFDARIGEVSVDTGEFISAGGQLFEALGVEAIEINAQLPVNHLRPLASTMSAVPNPDNLKQLGNLQKIITDWDLDAKVRIVGSESNSIWEGKLIRLSESVDPTRDTVGMVVSVEKPYEGVIPGQRPPLLKGMYTSVEFLSKPKNMLVIPRKALHQNRVYVVSEENTLSIRPIKLDFSQGQLVVIKDGLKEGDKIITSDLVPVIEGIKLELIESEDIQNEIKAMALGNES</sequence>
<dbReference type="PANTHER" id="PTHR30469:SF12">
    <property type="entry name" value="MULTIDRUG RESISTANCE PROTEIN MDTA"/>
    <property type="match status" value="1"/>
</dbReference>
<keyword evidence="2" id="KW-0175">Coiled coil</keyword>